<evidence type="ECO:0000256" key="3">
    <source>
        <dbReference type="ARBA" id="ARBA00022723"/>
    </source>
</evidence>
<dbReference type="Pfam" id="PF13183">
    <property type="entry name" value="Fer4_8"/>
    <property type="match status" value="1"/>
</dbReference>
<evidence type="ECO:0000256" key="6">
    <source>
        <dbReference type="ARBA" id="ARBA00023014"/>
    </source>
</evidence>
<sequence length="421" mass="46925">MKSQKTQSAINTYLKETGGWVASQLEACTRCGICAEACHFYQALGNPEYAPIWKLEPLRRAYEQRFTVAGKLKLALGLEKRLADSDLEHWSKIVYEACTVCNKCAHVCPMGIQLGPLIHEVRAGMAAAGVVPADLAEATEKQKTIGSPLGVTDEMWRERIDWITDEWEAQIPVDKAGAESLVVFTSIELMKFPDNLAAIAKILNRAGENWTVSSTGREVVNFGYFEADEELTRLFMYRVFKAAEELGVKRIIISECGHAYDAFRWAAPNMMKVPKGVDIAHISEYIHHLWKTGRIKLKEGAFDGETITFHDSCKIQRRGGIIKQPRELLRVLAPKSFKEMTPNKEQSLCCGGGGGVISIKEADANRYAVFEMKIEQLQEVQAKAVCMVCSNCRLQFVDSVGHFNLPVKVHGLAELVSRALL</sequence>
<dbReference type="AlphaFoldDB" id="A0A3E2BPM9"/>
<dbReference type="PROSITE" id="PS00198">
    <property type="entry name" value="4FE4S_FER_1"/>
    <property type="match status" value="1"/>
</dbReference>
<protein>
    <submittedName>
        <fullName evidence="8">Fe-S oxidoreductase</fullName>
    </submittedName>
</protein>
<comment type="caution">
    <text evidence="8">The sequence shown here is derived from an EMBL/GenBank/DDBJ whole genome shotgun (WGS) entry which is preliminary data.</text>
</comment>
<reference evidence="8 9" key="1">
    <citation type="submission" date="2018-08" db="EMBL/GenBank/DDBJ databases">
        <title>Genome analysis of the thermophilic bacterium of the candidate phylum Aminicenantes from deep subsurface aquifer revealed its physiology and ecological role.</title>
        <authorList>
            <person name="Kadnikov V.V."/>
            <person name="Mardanov A.V."/>
            <person name="Beletsky A.V."/>
            <person name="Karnachuk O.V."/>
            <person name="Ravin N.V."/>
        </authorList>
    </citation>
    <scope>NUCLEOTIDE SEQUENCE [LARGE SCALE GENOMIC DNA]</scope>
    <source>
        <strain evidence="8">BY38</strain>
    </source>
</reference>
<evidence type="ECO:0000259" key="7">
    <source>
        <dbReference type="PROSITE" id="PS51379"/>
    </source>
</evidence>
<evidence type="ECO:0000313" key="8">
    <source>
        <dbReference type="EMBL" id="RFT16602.1"/>
    </source>
</evidence>
<name>A0A3E2BPM9_9BACT</name>
<dbReference type="GO" id="GO:0051539">
    <property type="term" value="F:4 iron, 4 sulfur cluster binding"/>
    <property type="evidence" value="ECO:0007669"/>
    <property type="project" value="UniProtKB-KW"/>
</dbReference>
<dbReference type="PROSITE" id="PS51379">
    <property type="entry name" value="4FE4S_FER_2"/>
    <property type="match status" value="2"/>
</dbReference>
<dbReference type="InterPro" id="IPR004017">
    <property type="entry name" value="Cys_rich_dom"/>
</dbReference>
<keyword evidence="1" id="KW-0813">Transport</keyword>
<organism evidence="8 9">
    <name type="scientific">Candidatus Saccharicenans subterraneus</name>
    <dbReference type="NCBI Taxonomy" id="2508984"/>
    <lineage>
        <taxon>Bacteria</taxon>
        <taxon>Candidatus Aminicenantota</taxon>
        <taxon>Candidatus Aminicenantia</taxon>
        <taxon>Candidatus Aminicenantales</taxon>
        <taxon>Candidatus Saccharicenantaceae</taxon>
        <taxon>Candidatus Saccharicenans</taxon>
    </lineage>
</organism>
<accession>A0A3E2BPM9</accession>
<dbReference type="PANTHER" id="PTHR43551">
    <property type="entry name" value="FUMARATE REDUCTASE IRON-SULFUR SUBUNIT"/>
    <property type="match status" value="1"/>
</dbReference>
<dbReference type="EMBL" id="QUAH01000002">
    <property type="protein sequence ID" value="RFT16602.1"/>
    <property type="molecule type" value="Genomic_DNA"/>
</dbReference>
<dbReference type="Pfam" id="PF02754">
    <property type="entry name" value="CCG"/>
    <property type="match status" value="1"/>
</dbReference>
<dbReference type="Proteomes" id="UP000257323">
    <property type="component" value="Unassembled WGS sequence"/>
</dbReference>
<gene>
    <name evidence="8" type="ORF">OP8BY_1215</name>
</gene>
<proteinExistence type="predicted"/>
<feature type="domain" description="4Fe-4S ferredoxin-type" evidence="7">
    <location>
        <begin position="18"/>
        <end position="49"/>
    </location>
</feature>
<keyword evidence="4" id="KW-0249">Electron transport</keyword>
<dbReference type="PANTHER" id="PTHR43551:SF1">
    <property type="entry name" value="HETERODISULFIDE REDUCTASE"/>
    <property type="match status" value="1"/>
</dbReference>
<dbReference type="InterPro" id="IPR017900">
    <property type="entry name" value="4Fe4S_Fe_S_CS"/>
</dbReference>
<keyword evidence="3" id="KW-0479">Metal-binding</keyword>
<evidence type="ECO:0000256" key="5">
    <source>
        <dbReference type="ARBA" id="ARBA00023004"/>
    </source>
</evidence>
<dbReference type="InterPro" id="IPR017896">
    <property type="entry name" value="4Fe4S_Fe-S-bd"/>
</dbReference>
<dbReference type="GO" id="GO:0016491">
    <property type="term" value="F:oxidoreductase activity"/>
    <property type="evidence" value="ECO:0007669"/>
    <property type="project" value="UniProtKB-ARBA"/>
</dbReference>
<dbReference type="GO" id="GO:0046872">
    <property type="term" value="F:metal ion binding"/>
    <property type="evidence" value="ECO:0007669"/>
    <property type="project" value="UniProtKB-KW"/>
</dbReference>
<keyword evidence="2" id="KW-0004">4Fe-4S</keyword>
<evidence type="ECO:0000313" key="9">
    <source>
        <dbReference type="Proteomes" id="UP000257323"/>
    </source>
</evidence>
<keyword evidence="5" id="KW-0408">Iron</keyword>
<dbReference type="SUPFAM" id="SSF46548">
    <property type="entry name" value="alpha-helical ferredoxin"/>
    <property type="match status" value="1"/>
</dbReference>
<evidence type="ECO:0000256" key="2">
    <source>
        <dbReference type="ARBA" id="ARBA00022485"/>
    </source>
</evidence>
<evidence type="ECO:0000256" key="1">
    <source>
        <dbReference type="ARBA" id="ARBA00022448"/>
    </source>
</evidence>
<evidence type="ECO:0000256" key="4">
    <source>
        <dbReference type="ARBA" id="ARBA00022982"/>
    </source>
</evidence>
<keyword evidence="6" id="KW-0411">Iron-sulfur</keyword>
<feature type="domain" description="4Fe-4S ferredoxin-type" evidence="7">
    <location>
        <begin position="89"/>
        <end position="117"/>
    </location>
</feature>
<dbReference type="Gene3D" id="1.10.1060.10">
    <property type="entry name" value="Alpha-helical ferredoxin"/>
    <property type="match status" value="1"/>
</dbReference>
<dbReference type="InterPro" id="IPR009051">
    <property type="entry name" value="Helical_ferredxn"/>
</dbReference>